<keyword evidence="2" id="KW-1185">Reference proteome</keyword>
<proteinExistence type="predicted"/>
<dbReference type="AlphaFoldDB" id="A0AAV2FMQ5"/>
<sequence>MLMVDRILSSQKKRSLICCISPASPGSNYVGHGVAASVNVNATFDSPNACPVVPAAGVRAAAAANPAPTPTPTPIAAVVGGNQLARGATAMVVA</sequence>
<protein>
    <submittedName>
        <fullName evidence="1">Uncharacterized protein</fullName>
    </submittedName>
</protein>
<gene>
    <name evidence="1" type="ORF">LTRI10_LOCUS39801</name>
</gene>
<dbReference type="Proteomes" id="UP001497516">
    <property type="component" value="Chromosome 7"/>
</dbReference>
<accession>A0AAV2FMQ5</accession>
<dbReference type="EMBL" id="OZ034820">
    <property type="protein sequence ID" value="CAL1399626.1"/>
    <property type="molecule type" value="Genomic_DNA"/>
</dbReference>
<reference evidence="1 2" key="1">
    <citation type="submission" date="2024-04" db="EMBL/GenBank/DDBJ databases">
        <authorList>
            <person name="Fracassetti M."/>
        </authorList>
    </citation>
    <scope>NUCLEOTIDE SEQUENCE [LARGE SCALE GENOMIC DNA]</scope>
</reference>
<name>A0AAV2FMQ5_9ROSI</name>
<evidence type="ECO:0000313" key="2">
    <source>
        <dbReference type="Proteomes" id="UP001497516"/>
    </source>
</evidence>
<evidence type="ECO:0000313" key="1">
    <source>
        <dbReference type="EMBL" id="CAL1399626.1"/>
    </source>
</evidence>
<organism evidence="1 2">
    <name type="scientific">Linum trigynum</name>
    <dbReference type="NCBI Taxonomy" id="586398"/>
    <lineage>
        <taxon>Eukaryota</taxon>
        <taxon>Viridiplantae</taxon>
        <taxon>Streptophyta</taxon>
        <taxon>Embryophyta</taxon>
        <taxon>Tracheophyta</taxon>
        <taxon>Spermatophyta</taxon>
        <taxon>Magnoliopsida</taxon>
        <taxon>eudicotyledons</taxon>
        <taxon>Gunneridae</taxon>
        <taxon>Pentapetalae</taxon>
        <taxon>rosids</taxon>
        <taxon>fabids</taxon>
        <taxon>Malpighiales</taxon>
        <taxon>Linaceae</taxon>
        <taxon>Linum</taxon>
    </lineage>
</organism>